<evidence type="ECO:0000256" key="3">
    <source>
        <dbReference type="ARBA" id="ARBA00015281"/>
    </source>
</evidence>
<sequence length="154" mass="16424">MKRALMVLALAGAAVSLSATGVLADPPSHQDGHHDNDRHDNDRHDNGRHEGKQGGKHDNGRRPGNNGHARYDSRGRYVTPPRIARRSDMWRGKDGRYYCRRDNGTTGLVIGAGLGAIAGNQVAGRGDKTVGTIVGGVLGGLIGREIDKGSLQCR</sequence>
<evidence type="ECO:0000256" key="4">
    <source>
        <dbReference type="ARBA" id="ARBA00023288"/>
    </source>
</evidence>
<proteinExistence type="inferred from homology"/>
<keyword evidence="9" id="KW-1185">Reference proteome</keyword>
<feature type="chain" id="PRO_5046860280" description="17 kDa surface antigen" evidence="6">
    <location>
        <begin position="25"/>
        <end position="154"/>
    </location>
</feature>
<comment type="similarity">
    <text evidence="2">Belongs to the rickettsiale 17 kDa surface antigen family.</text>
</comment>
<evidence type="ECO:0000256" key="5">
    <source>
        <dbReference type="SAM" id="MobiDB-lite"/>
    </source>
</evidence>
<evidence type="ECO:0000259" key="7">
    <source>
        <dbReference type="Pfam" id="PF05433"/>
    </source>
</evidence>
<keyword evidence="6" id="KW-0732">Signal</keyword>
<dbReference type="InterPro" id="IPR008816">
    <property type="entry name" value="Gly_zipper_2TM_dom"/>
</dbReference>
<evidence type="ECO:0000313" key="9">
    <source>
        <dbReference type="Proteomes" id="UP001162881"/>
    </source>
</evidence>
<feature type="region of interest" description="Disordered" evidence="5">
    <location>
        <begin position="22"/>
        <end position="75"/>
    </location>
</feature>
<feature type="compositionally biased region" description="Basic and acidic residues" evidence="5">
    <location>
        <begin position="28"/>
        <end position="61"/>
    </location>
</feature>
<name>A0ABT0BH73_9SPHN</name>
<dbReference type="Pfam" id="PF05433">
    <property type="entry name" value="Rick_17kDa_Anti"/>
    <property type="match status" value="1"/>
</dbReference>
<dbReference type="RefSeq" id="WP_244023241.1">
    <property type="nucleotide sequence ID" value="NZ_JALHLF010000101.1"/>
</dbReference>
<feature type="signal peptide" evidence="6">
    <location>
        <begin position="1"/>
        <end position="24"/>
    </location>
</feature>
<dbReference type="EMBL" id="JALHLF010000101">
    <property type="protein sequence ID" value="MCJ2184422.1"/>
    <property type="molecule type" value="Genomic_DNA"/>
</dbReference>
<comment type="caution">
    <text evidence="8">The sequence shown here is derived from an EMBL/GenBank/DDBJ whole genome shotgun (WGS) entry which is preliminary data.</text>
</comment>
<evidence type="ECO:0000313" key="8">
    <source>
        <dbReference type="EMBL" id="MCJ2184422.1"/>
    </source>
</evidence>
<dbReference type="Proteomes" id="UP001162881">
    <property type="component" value="Unassembled WGS sequence"/>
</dbReference>
<evidence type="ECO:0000256" key="1">
    <source>
        <dbReference type="ARBA" id="ARBA00004459"/>
    </source>
</evidence>
<protein>
    <recommendedName>
        <fullName evidence="3">17 kDa surface antigen</fullName>
    </recommendedName>
</protein>
<gene>
    <name evidence="8" type="ORF">MTR62_17240</name>
</gene>
<evidence type="ECO:0000256" key="2">
    <source>
        <dbReference type="ARBA" id="ARBA00008681"/>
    </source>
</evidence>
<comment type="subcellular location">
    <subcellularLocation>
        <location evidence="1">Cell outer membrane</location>
        <topology evidence="1">Lipid-anchor</topology>
    </subcellularLocation>
</comment>
<feature type="domain" description="Glycine zipper 2TM" evidence="7">
    <location>
        <begin position="107"/>
        <end position="146"/>
    </location>
</feature>
<evidence type="ECO:0000256" key="6">
    <source>
        <dbReference type="SAM" id="SignalP"/>
    </source>
</evidence>
<reference evidence="8" key="1">
    <citation type="submission" date="2022-03" db="EMBL/GenBank/DDBJ databases">
        <title>Identification of a novel bacterium isolated from mangrove sediments.</title>
        <authorList>
            <person name="Pan X."/>
        </authorList>
    </citation>
    <scope>NUCLEOTIDE SEQUENCE</scope>
    <source>
        <strain evidence="8">B1949</strain>
    </source>
</reference>
<keyword evidence="4" id="KW-0449">Lipoprotein</keyword>
<accession>A0ABT0BH73</accession>
<organism evidence="8 9">
    <name type="scientific">Novosphingobium organovorum</name>
    <dbReference type="NCBI Taxonomy" id="2930092"/>
    <lineage>
        <taxon>Bacteria</taxon>
        <taxon>Pseudomonadati</taxon>
        <taxon>Pseudomonadota</taxon>
        <taxon>Alphaproteobacteria</taxon>
        <taxon>Sphingomonadales</taxon>
        <taxon>Sphingomonadaceae</taxon>
        <taxon>Novosphingobium</taxon>
    </lineage>
</organism>